<dbReference type="GO" id="GO:0000155">
    <property type="term" value="F:phosphorelay sensor kinase activity"/>
    <property type="evidence" value="ECO:0007669"/>
    <property type="project" value="InterPro"/>
</dbReference>
<dbReference type="GO" id="GO:0004721">
    <property type="term" value="F:phosphoprotein phosphatase activity"/>
    <property type="evidence" value="ECO:0007669"/>
    <property type="project" value="TreeGrafter"/>
</dbReference>
<evidence type="ECO:0000256" key="4">
    <source>
        <dbReference type="ARBA" id="ARBA00022475"/>
    </source>
</evidence>
<evidence type="ECO:0000256" key="5">
    <source>
        <dbReference type="ARBA" id="ARBA00022553"/>
    </source>
</evidence>
<keyword evidence="6 15" id="KW-0808">Transferase</keyword>
<comment type="subcellular location">
    <subcellularLocation>
        <location evidence="2">Cell membrane</location>
        <topology evidence="2">Multi-pass membrane protein</topology>
    </subcellularLocation>
</comment>
<evidence type="ECO:0000256" key="12">
    <source>
        <dbReference type="SAM" id="Phobius"/>
    </source>
</evidence>
<dbReference type="Pfam" id="PF00672">
    <property type="entry name" value="HAMP"/>
    <property type="match status" value="1"/>
</dbReference>
<dbReference type="InterPro" id="IPR003661">
    <property type="entry name" value="HisK_dim/P_dom"/>
</dbReference>
<dbReference type="InterPro" id="IPR000014">
    <property type="entry name" value="PAS"/>
</dbReference>
<feature type="domain" description="Histidine kinase" evidence="13">
    <location>
        <begin position="359"/>
        <end position="575"/>
    </location>
</feature>
<dbReference type="CDD" id="cd00075">
    <property type="entry name" value="HATPase"/>
    <property type="match status" value="1"/>
</dbReference>
<evidence type="ECO:0000256" key="9">
    <source>
        <dbReference type="ARBA" id="ARBA00022840"/>
    </source>
</evidence>
<dbReference type="SMART" id="SM00387">
    <property type="entry name" value="HATPase_c"/>
    <property type="match status" value="1"/>
</dbReference>
<dbReference type="InterPro" id="IPR005467">
    <property type="entry name" value="His_kinase_dom"/>
</dbReference>
<dbReference type="InterPro" id="IPR050351">
    <property type="entry name" value="BphY/WalK/GraS-like"/>
</dbReference>
<dbReference type="PANTHER" id="PTHR45453:SF1">
    <property type="entry name" value="PHOSPHATE REGULON SENSOR PROTEIN PHOR"/>
    <property type="match status" value="1"/>
</dbReference>
<dbReference type="SMART" id="SM00304">
    <property type="entry name" value="HAMP"/>
    <property type="match status" value="1"/>
</dbReference>
<feature type="transmembrane region" description="Helical" evidence="12">
    <location>
        <begin position="153"/>
        <end position="172"/>
    </location>
</feature>
<dbReference type="Gene3D" id="3.30.565.10">
    <property type="entry name" value="Histidine kinase-like ATPase, C-terminal domain"/>
    <property type="match status" value="1"/>
</dbReference>
<dbReference type="InterPro" id="IPR003660">
    <property type="entry name" value="HAMP_dom"/>
</dbReference>
<dbReference type="Pfam" id="PF02518">
    <property type="entry name" value="HATPase_c"/>
    <property type="match status" value="1"/>
</dbReference>
<dbReference type="Gene3D" id="1.10.287.130">
    <property type="match status" value="1"/>
</dbReference>
<dbReference type="CDD" id="cd00130">
    <property type="entry name" value="PAS"/>
    <property type="match status" value="1"/>
</dbReference>
<keyword evidence="10" id="KW-0902">Two-component regulatory system</keyword>
<gene>
    <name evidence="15" type="primary">phoR_4</name>
    <name evidence="15" type="ORF">NCTC13163_01102</name>
</gene>
<evidence type="ECO:0000256" key="10">
    <source>
        <dbReference type="ARBA" id="ARBA00023012"/>
    </source>
</evidence>
<keyword evidence="12" id="KW-1133">Transmembrane helix</keyword>
<dbReference type="GO" id="GO:0016036">
    <property type="term" value="P:cellular response to phosphate starvation"/>
    <property type="evidence" value="ECO:0007669"/>
    <property type="project" value="TreeGrafter"/>
</dbReference>
<evidence type="ECO:0000256" key="8">
    <source>
        <dbReference type="ARBA" id="ARBA00022777"/>
    </source>
</evidence>
<protein>
    <recommendedName>
        <fullName evidence="3">histidine kinase</fullName>
        <ecNumber evidence="3">2.7.13.3</ecNumber>
    </recommendedName>
</protein>
<evidence type="ECO:0000313" key="16">
    <source>
        <dbReference type="Proteomes" id="UP000254060"/>
    </source>
</evidence>
<dbReference type="CDD" id="cd00082">
    <property type="entry name" value="HisKA"/>
    <property type="match status" value="1"/>
</dbReference>
<dbReference type="PRINTS" id="PR00344">
    <property type="entry name" value="BCTRLSENSOR"/>
</dbReference>
<dbReference type="SMART" id="SM00388">
    <property type="entry name" value="HisKA"/>
    <property type="match status" value="1"/>
</dbReference>
<evidence type="ECO:0000256" key="11">
    <source>
        <dbReference type="ARBA" id="ARBA00023136"/>
    </source>
</evidence>
<evidence type="ECO:0000313" key="15">
    <source>
        <dbReference type="EMBL" id="STO07747.1"/>
    </source>
</evidence>
<dbReference type="EMBL" id="UGGP01000001">
    <property type="protein sequence ID" value="STO07747.1"/>
    <property type="molecule type" value="Genomic_DNA"/>
</dbReference>
<evidence type="ECO:0000256" key="3">
    <source>
        <dbReference type="ARBA" id="ARBA00012438"/>
    </source>
</evidence>
<evidence type="ECO:0000256" key="2">
    <source>
        <dbReference type="ARBA" id="ARBA00004651"/>
    </source>
</evidence>
<name>A0A377FSF1_9BACL</name>
<evidence type="ECO:0000256" key="7">
    <source>
        <dbReference type="ARBA" id="ARBA00022741"/>
    </source>
</evidence>
<evidence type="ECO:0000259" key="14">
    <source>
        <dbReference type="PROSITE" id="PS50885"/>
    </source>
</evidence>
<keyword evidence="9" id="KW-0067">ATP-binding</keyword>
<dbReference type="Pfam" id="PF00512">
    <property type="entry name" value="HisKA"/>
    <property type="match status" value="1"/>
</dbReference>
<dbReference type="InterPro" id="IPR036890">
    <property type="entry name" value="HATPase_C_sf"/>
</dbReference>
<dbReference type="SUPFAM" id="SSF55785">
    <property type="entry name" value="PYP-like sensor domain (PAS domain)"/>
    <property type="match status" value="1"/>
</dbReference>
<dbReference type="SUPFAM" id="SSF47384">
    <property type="entry name" value="Homodimeric domain of signal transducing histidine kinase"/>
    <property type="match status" value="1"/>
</dbReference>
<dbReference type="NCBIfam" id="NF046044">
    <property type="entry name" value="PnpS"/>
    <property type="match status" value="1"/>
</dbReference>
<dbReference type="InterPro" id="IPR013656">
    <property type="entry name" value="PAS_4"/>
</dbReference>
<dbReference type="RefSeq" id="WP_029334716.1">
    <property type="nucleotide sequence ID" value="NZ_UGGP01000001.1"/>
</dbReference>
<dbReference type="PROSITE" id="PS50885">
    <property type="entry name" value="HAMP"/>
    <property type="match status" value="1"/>
</dbReference>
<dbReference type="InterPro" id="IPR003594">
    <property type="entry name" value="HATPase_dom"/>
</dbReference>
<dbReference type="SUPFAM" id="SSF158472">
    <property type="entry name" value="HAMP domain-like"/>
    <property type="match status" value="1"/>
</dbReference>
<dbReference type="Proteomes" id="UP000254060">
    <property type="component" value="Unassembled WGS sequence"/>
</dbReference>
<evidence type="ECO:0000256" key="1">
    <source>
        <dbReference type="ARBA" id="ARBA00000085"/>
    </source>
</evidence>
<dbReference type="InterPro" id="IPR035965">
    <property type="entry name" value="PAS-like_dom_sf"/>
</dbReference>
<dbReference type="NCBIfam" id="TIGR00229">
    <property type="entry name" value="sensory_box"/>
    <property type="match status" value="1"/>
</dbReference>
<evidence type="ECO:0000256" key="6">
    <source>
        <dbReference type="ARBA" id="ARBA00022679"/>
    </source>
</evidence>
<proteinExistence type="predicted"/>
<dbReference type="Pfam" id="PF08448">
    <property type="entry name" value="PAS_4"/>
    <property type="match status" value="1"/>
</dbReference>
<reference evidence="15 16" key="1">
    <citation type="submission" date="2018-06" db="EMBL/GenBank/DDBJ databases">
        <authorList>
            <consortium name="Pathogen Informatics"/>
            <person name="Doyle S."/>
        </authorList>
    </citation>
    <scope>NUCLEOTIDE SEQUENCE [LARGE SCALE GENOMIC DNA]</scope>
    <source>
        <strain evidence="15 16">NCTC13163</strain>
    </source>
</reference>
<keyword evidence="11 12" id="KW-0472">Membrane</keyword>
<dbReference type="SUPFAM" id="SSF55874">
    <property type="entry name" value="ATPase domain of HSP90 chaperone/DNA topoisomerase II/histidine kinase"/>
    <property type="match status" value="1"/>
</dbReference>
<keyword evidence="7" id="KW-0547">Nucleotide-binding</keyword>
<sequence>MKTYRSRFLTTLILLVTGVLLTLGIVLGQLFKDFYLDSERDRLKEDAKLAALYLDGSELAEIQDYVGQIDDASSFDILLLNRRMEVIAGTPFRVGTFEYRIDAETISPDGEFGNATRDDLIQFTKPIELSSGETVYLSFIRYISDLENVYTRIWLTIAFALFFSFFIILFVLHNLTNQFIRPIDEATIVLRELADGNYRARVYELRNDEETGSLAGSINVLARNLETISLGEAVQRARLESLIEYMGAGLLLVDERGIVTLVNRSYRDMFQYDELMIGQFYHGILPSPDVETLIEDVYLTEEPHRRQLSIRTGFNQRTYMVSAAPIFSDTGMLRGTTLLFNDISELKRLEKMRKDFVANVSHELKTPLTSIRGFSETLLDGAKEVPELRDQFLDIIQKEATRMQMLVEDLLELSRLEREDFHLEFAPVQLNQLVEEVCLVLSQKAEKKSIHLETRHDGEVILQADLNRIKQVIMNLVANAINYSPEESLVEIAVERKEQTARLIVKDNGIGIDPKEVGRIFERFYRVDKARSRNSGGTGLGLAIVKHIVDLHHATIEVDSVEGEGTTFTIEFPLP</sequence>
<feature type="domain" description="HAMP" evidence="14">
    <location>
        <begin position="177"/>
        <end position="230"/>
    </location>
</feature>
<dbReference type="GO" id="GO:0005524">
    <property type="term" value="F:ATP binding"/>
    <property type="evidence" value="ECO:0007669"/>
    <property type="project" value="UniProtKB-KW"/>
</dbReference>
<dbReference type="STRING" id="1397694.GCA_000702585_01610"/>
<organism evidence="15 16">
    <name type="scientific">Exiguobacterium aurantiacum</name>
    <dbReference type="NCBI Taxonomy" id="33987"/>
    <lineage>
        <taxon>Bacteria</taxon>
        <taxon>Bacillati</taxon>
        <taxon>Bacillota</taxon>
        <taxon>Bacilli</taxon>
        <taxon>Bacillales</taxon>
        <taxon>Bacillales Family XII. Incertae Sedis</taxon>
        <taxon>Exiguobacterium</taxon>
    </lineage>
</organism>
<dbReference type="FunFam" id="1.10.287.130:FF:000001">
    <property type="entry name" value="Two-component sensor histidine kinase"/>
    <property type="match status" value="1"/>
</dbReference>
<keyword evidence="4" id="KW-1003">Cell membrane</keyword>
<keyword evidence="5" id="KW-0597">Phosphoprotein</keyword>
<dbReference type="Gene3D" id="3.30.450.20">
    <property type="entry name" value="PAS domain"/>
    <property type="match status" value="1"/>
</dbReference>
<dbReference type="InterPro" id="IPR036097">
    <property type="entry name" value="HisK_dim/P_sf"/>
</dbReference>
<dbReference type="SMART" id="SM00091">
    <property type="entry name" value="PAS"/>
    <property type="match status" value="1"/>
</dbReference>
<dbReference type="PROSITE" id="PS50109">
    <property type="entry name" value="HIS_KIN"/>
    <property type="match status" value="1"/>
</dbReference>
<dbReference type="InterPro" id="IPR004358">
    <property type="entry name" value="Sig_transdc_His_kin-like_C"/>
</dbReference>
<dbReference type="Gene3D" id="6.10.340.10">
    <property type="match status" value="1"/>
</dbReference>
<dbReference type="FunFam" id="3.30.565.10:FF:000006">
    <property type="entry name" value="Sensor histidine kinase WalK"/>
    <property type="match status" value="1"/>
</dbReference>
<dbReference type="CDD" id="cd06225">
    <property type="entry name" value="HAMP"/>
    <property type="match status" value="1"/>
</dbReference>
<keyword evidence="8" id="KW-0418">Kinase</keyword>
<accession>A0A377FSF1</accession>
<dbReference type="OrthoDB" id="9813151at2"/>
<dbReference type="GO" id="GO:0005886">
    <property type="term" value="C:plasma membrane"/>
    <property type="evidence" value="ECO:0007669"/>
    <property type="project" value="UniProtKB-SubCell"/>
</dbReference>
<keyword evidence="12" id="KW-0812">Transmembrane</keyword>
<dbReference type="EC" id="2.7.13.3" evidence="3"/>
<dbReference type="PANTHER" id="PTHR45453">
    <property type="entry name" value="PHOSPHATE REGULON SENSOR PROTEIN PHOR"/>
    <property type="match status" value="1"/>
</dbReference>
<evidence type="ECO:0000259" key="13">
    <source>
        <dbReference type="PROSITE" id="PS50109"/>
    </source>
</evidence>
<comment type="catalytic activity">
    <reaction evidence="1">
        <text>ATP + protein L-histidine = ADP + protein N-phospho-L-histidine.</text>
        <dbReference type="EC" id="2.7.13.3"/>
    </reaction>
</comment>
<dbReference type="AlphaFoldDB" id="A0A377FSF1"/>